<keyword evidence="7" id="KW-0175">Coiled coil</keyword>
<keyword evidence="1" id="KW-1003">Cell membrane</keyword>
<keyword evidence="2" id="KW-0132">Cell division</keyword>
<protein>
    <submittedName>
        <fullName evidence="8">Septum formation initiator</fullName>
    </submittedName>
</protein>
<evidence type="ECO:0000256" key="7">
    <source>
        <dbReference type="SAM" id="Coils"/>
    </source>
</evidence>
<keyword evidence="6" id="KW-0131">Cell cycle</keyword>
<dbReference type="GO" id="GO:0030428">
    <property type="term" value="C:cell septum"/>
    <property type="evidence" value="ECO:0007669"/>
    <property type="project" value="TreeGrafter"/>
</dbReference>
<accession>A0A653A7J5</accession>
<evidence type="ECO:0000256" key="2">
    <source>
        <dbReference type="ARBA" id="ARBA00022618"/>
    </source>
</evidence>
<evidence type="ECO:0000256" key="4">
    <source>
        <dbReference type="ARBA" id="ARBA00022989"/>
    </source>
</evidence>
<reference evidence="8" key="1">
    <citation type="submission" date="2018-07" db="EMBL/GenBank/DDBJ databases">
        <authorList>
            <consortium name="Genoscope - CEA"/>
            <person name="William W."/>
        </authorList>
    </citation>
    <scope>NUCLEOTIDE SEQUENCE</scope>
    <source>
        <strain evidence="8">IK1</strain>
    </source>
</reference>
<name>A0A653A7J5_UNCDX</name>
<evidence type="ECO:0000313" key="8">
    <source>
        <dbReference type="EMBL" id="VBB43928.1"/>
    </source>
</evidence>
<gene>
    <name evidence="8" type="ORF">TRIP_B330112</name>
</gene>
<keyword evidence="4" id="KW-1133">Transmembrane helix</keyword>
<feature type="coiled-coil region" evidence="7">
    <location>
        <begin position="43"/>
        <end position="77"/>
    </location>
</feature>
<proteinExistence type="predicted"/>
<dbReference type="PANTHER" id="PTHR37485">
    <property type="entry name" value="CELL DIVISION PROTEIN FTSB"/>
    <property type="match status" value="1"/>
</dbReference>
<evidence type="ECO:0000256" key="6">
    <source>
        <dbReference type="ARBA" id="ARBA00023306"/>
    </source>
</evidence>
<dbReference type="InterPro" id="IPR007060">
    <property type="entry name" value="FtsL/DivIC"/>
</dbReference>
<keyword evidence="3" id="KW-0812">Transmembrane</keyword>
<keyword evidence="5" id="KW-0472">Membrane</keyword>
<evidence type="ECO:0000256" key="3">
    <source>
        <dbReference type="ARBA" id="ARBA00022692"/>
    </source>
</evidence>
<dbReference type="GO" id="GO:0043093">
    <property type="term" value="P:FtsZ-dependent cytokinesis"/>
    <property type="evidence" value="ECO:0007669"/>
    <property type="project" value="TreeGrafter"/>
</dbReference>
<dbReference type="EMBL" id="UPXX01000027">
    <property type="protein sequence ID" value="VBB43928.1"/>
    <property type="molecule type" value="Genomic_DNA"/>
</dbReference>
<evidence type="ECO:0000256" key="5">
    <source>
        <dbReference type="ARBA" id="ARBA00023136"/>
    </source>
</evidence>
<sequence length="101" mass="11774">MPLKIIGFLKIPLLAAAIVAPILLWLGLGSEGFLRLYQARQDRDAQREINDRLSRENRALMDEINRLETDMAYLETIARKELSLVKENEIIYRFEKKEKAD</sequence>
<organism evidence="8">
    <name type="scientific">Uncultured Desulfatiglans sp</name>
    <dbReference type="NCBI Taxonomy" id="1748965"/>
    <lineage>
        <taxon>Bacteria</taxon>
        <taxon>Pseudomonadati</taxon>
        <taxon>Thermodesulfobacteriota</taxon>
        <taxon>Desulfobacteria</taxon>
        <taxon>Desulfatiglandales</taxon>
        <taxon>Desulfatiglandaceae</taxon>
        <taxon>Desulfatiglans</taxon>
        <taxon>environmental samples</taxon>
    </lineage>
</organism>
<evidence type="ECO:0000256" key="1">
    <source>
        <dbReference type="ARBA" id="ARBA00022475"/>
    </source>
</evidence>
<dbReference type="AlphaFoldDB" id="A0A653A7J5"/>
<dbReference type="PANTHER" id="PTHR37485:SF1">
    <property type="entry name" value="CELL DIVISION PROTEIN FTSB"/>
    <property type="match status" value="1"/>
</dbReference>
<dbReference type="InterPro" id="IPR023081">
    <property type="entry name" value="Cell_div_FtsB"/>
</dbReference>
<dbReference type="Pfam" id="PF04977">
    <property type="entry name" value="DivIC"/>
    <property type="match status" value="1"/>
</dbReference>